<dbReference type="PROSITE" id="PS51257">
    <property type="entry name" value="PROKAR_LIPOPROTEIN"/>
    <property type="match status" value="1"/>
</dbReference>
<dbReference type="EMBL" id="QGGU01000010">
    <property type="protein sequence ID" value="PWK47848.1"/>
    <property type="molecule type" value="Genomic_DNA"/>
</dbReference>
<dbReference type="RefSeq" id="WP_109764386.1">
    <property type="nucleotide sequence ID" value="NZ_QGGU01000010.1"/>
</dbReference>
<evidence type="ECO:0000313" key="1">
    <source>
        <dbReference type="EMBL" id="PWK47848.1"/>
    </source>
</evidence>
<dbReference type="Proteomes" id="UP000245790">
    <property type="component" value="Unassembled WGS sequence"/>
</dbReference>
<sequence length="175" mass="19308">MKIYLLILVVFLSACNSTPKQEVSSRAIKSEEVPISKKVYFFQHKILPEWTFTTEGKFYSDLLKGDLSHLKMAATEVISSNYANGITSEVIKGSDAILIKFPQPKAMANCFFILITKSETEFNFYTYEKTMSFGDGDPVIGVVGSWSSEGSHGNLGGRTYSEASDFVSDVLGKNG</sequence>
<protein>
    <submittedName>
        <fullName evidence="1">Uncharacterized protein</fullName>
    </submittedName>
</protein>
<gene>
    <name evidence="1" type="ORF">C8D97_11062</name>
</gene>
<organism evidence="1 2">
    <name type="scientific">Pleionea mediterranea</name>
    <dbReference type="NCBI Taxonomy" id="523701"/>
    <lineage>
        <taxon>Bacteria</taxon>
        <taxon>Pseudomonadati</taxon>
        <taxon>Pseudomonadota</taxon>
        <taxon>Gammaproteobacteria</taxon>
        <taxon>Oceanospirillales</taxon>
        <taxon>Pleioneaceae</taxon>
        <taxon>Pleionea</taxon>
    </lineage>
</organism>
<accession>A0A316FG18</accession>
<name>A0A316FG18_9GAMM</name>
<comment type="caution">
    <text evidence="1">The sequence shown here is derived from an EMBL/GenBank/DDBJ whole genome shotgun (WGS) entry which is preliminary data.</text>
</comment>
<proteinExistence type="predicted"/>
<dbReference type="OrthoDB" id="6400538at2"/>
<reference evidence="1 2" key="1">
    <citation type="submission" date="2018-05" db="EMBL/GenBank/DDBJ databases">
        <title>Genomic Encyclopedia of Type Strains, Phase IV (KMG-IV): sequencing the most valuable type-strain genomes for metagenomic binning, comparative biology and taxonomic classification.</title>
        <authorList>
            <person name="Goeker M."/>
        </authorList>
    </citation>
    <scope>NUCLEOTIDE SEQUENCE [LARGE SCALE GENOMIC DNA]</scope>
    <source>
        <strain evidence="1 2">DSM 25350</strain>
    </source>
</reference>
<keyword evidence="2" id="KW-1185">Reference proteome</keyword>
<dbReference type="AlphaFoldDB" id="A0A316FG18"/>
<evidence type="ECO:0000313" key="2">
    <source>
        <dbReference type="Proteomes" id="UP000245790"/>
    </source>
</evidence>